<organism evidence="1 2">
    <name type="scientific">Streptomyces gilvosporeus</name>
    <dbReference type="NCBI Taxonomy" id="553510"/>
    <lineage>
        <taxon>Bacteria</taxon>
        <taxon>Bacillati</taxon>
        <taxon>Actinomycetota</taxon>
        <taxon>Actinomycetes</taxon>
        <taxon>Kitasatosporales</taxon>
        <taxon>Streptomycetaceae</taxon>
        <taxon>Streptomyces</taxon>
    </lineage>
</organism>
<evidence type="ECO:0000313" key="1">
    <source>
        <dbReference type="EMBL" id="ARF53078.1"/>
    </source>
</evidence>
<dbReference type="InterPro" id="IPR041881">
    <property type="entry name" value="PqqD_sf"/>
</dbReference>
<dbReference type="Proteomes" id="UP000192726">
    <property type="component" value="Chromosome"/>
</dbReference>
<dbReference type="OrthoDB" id="5195143at2"/>
<dbReference type="RefSeq" id="WP_083102509.1">
    <property type="nucleotide sequence ID" value="NZ_CP020569.1"/>
</dbReference>
<accession>A0A1V0TJU6</accession>
<dbReference type="EMBL" id="CP020569">
    <property type="protein sequence ID" value="ARF53078.1"/>
    <property type="molecule type" value="Genomic_DNA"/>
</dbReference>
<gene>
    <name evidence="1" type="ORF">B1H19_01775</name>
</gene>
<name>A0A1V0TJU6_9ACTN</name>
<proteinExistence type="predicted"/>
<sequence>MALRLGAHITTADTEYGTVLLDQRSGEYWELNPTGTLILRTLLDGGDEQDATEALIAEFDIDRSRGSQDVAALLTQLRSCGLVS</sequence>
<reference evidence="1 2" key="1">
    <citation type="submission" date="2017-04" db="EMBL/GenBank/DDBJ databases">
        <title>Complete Genome Sequence of Streptomyces gilvosporeus F607, a Capable Producer of Natamycin.</title>
        <authorList>
            <person name="Zong G."/>
            <person name="Zhong C."/>
            <person name="Fu J."/>
            <person name="Qin R."/>
            <person name="Cao G."/>
        </authorList>
    </citation>
    <scope>NUCLEOTIDE SEQUENCE [LARGE SCALE GENOMIC DNA]</scope>
    <source>
        <strain evidence="1 2">F607</strain>
    </source>
</reference>
<dbReference type="Gene3D" id="1.10.10.1150">
    <property type="entry name" value="Coenzyme PQQ synthesis protein D (PqqD)"/>
    <property type="match status" value="1"/>
</dbReference>
<dbReference type="KEGG" id="sgv:B1H19_01775"/>
<evidence type="ECO:0000313" key="2">
    <source>
        <dbReference type="Proteomes" id="UP000192726"/>
    </source>
</evidence>
<dbReference type="AlphaFoldDB" id="A0A1V0TJU6"/>
<protein>
    <submittedName>
        <fullName evidence="1">HPr-rel-A system PqqD family protein</fullName>
    </submittedName>
</protein>
<dbReference type="STRING" id="553510.B1H19_01775"/>
<dbReference type="NCBIfam" id="NF033530">
    <property type="entry name" value="lasso_PqqD_Strm"/>
    <property type="match status" value="1"/>
</dbReference>
<keyword evidence="2" id="KW-1185">Reference proteome</keyword>
<dbReference type="Pfam" id="PF05402">
    <property type="entry name" value="PqqD"/>
    <property type="match status" value="1"/>
</dbReference>
<dbReference type="InterPro" id="IPR008792">
    <property type="entry name" value="PQQD"/>
</dbReference>